<protein>
    <submittedName>
        <fullName evidence="1">Beta-ketoacyl-ACP synthase II</fullName>
    </submittedName>
</protein>
<proteinExistence type="predicted"/>
<gene>
    <name evidence="1" type="primary">fabF_1</name>
    <name evidence="1" type="ORF">AN2V17_20490</name>
</gene>
<evidence type="ECO:0000313" key="1">
    <source>
        <dbReference type="EMBL" id="GMQ62817.1"/>
    </source>
</evidence>
<sequence length="397" mass="42917">MIKVVVTGVGAVSSNAWNANELYINSIEGKTGIKNTNVLKDIGIPSLYAGEITCNCKGIDKYIYMCDLAIKEIFNDSGLSKEYINSLDSRSVFSLGTSILISLPIEKQMRKQLQNTKDNLDKSSIDYNYSKYIYYLNEQIGNCGDVYVINTACASGTMAVGNAFELIKSGNVDVAIAGGVDVFSDTSISGFNSMQNMSSNPTKPFDENREGLNIGEAAAFFVLESEEHALARGAKIYAEVFGYDSKNDAYHITAPDPKGAGAYECMKNVISEYTFEDGDILYINAHGTGTSANDPMEISAIERVVEGESGIEKVWMSSSKSMLGHCLGAAGAIELAICVLCQKYGQMPLSISVDKPLPMNHIELVTTKEQSISFDLCISNSFAFAGNCASIGICKYI</sequence>
<evidence type="ECO:0000313" key="2">
    <source>
        <dbReference type="Proteomes" id="UP001374599"/>
    </source>
</evidence>
<accession>A0ACB5UIQ3</accession>
<name>A0ACB5UIQ3_9FIRM</name>
<organism evidence="1 2">
    <name type="scientific">Vallitalea maricola</name>
    <dbReference type="NCBI Taxonomy" id="3074433"/>
    <lineage>
        <taxon>Bacteria</taxon>
        <taxon>Bacillati</taxon>
        <taxon>Bacillota</taxon>
        <taxon>Clostridia</taxon>
        <taxon>Lachnospirales</taxon>
        <taxon>Vallitaleaceae</taxon>
        <taxon>Vallitalea</taxon>
    </lineage>
</organism>
<reference evidence="1" key="1">
    <citation type="submission" date="2023-09" db="EMBL/GenBank/DDBJ databases">
        <title>Vallitalea sediminicola and Vallitalea maricola sp. nov., anaerobic bacteria isolated from marine sediment.</title>
        <authorList>
            <person name="Hirano S."/>
            <person name="Maeda A."/>
            <person name="Terahara T."/>
            <person name="Mori K."/>
            <person name="Hamada M."/>
            <person name="Matsumoto R."/>
            <person name="Kobayashi T."/>
        </authorList>
    </citation>
    <scope>NUCLEOTIDE SEQUENCE</scope>
    <source>
        <strain evidence="1">AN17-2</strain>
    </source>
</reference>
<comment type="caution">
    <text evidence="1">The sequence shown here is derived from an EMBL/GenBank/DDBJ whole genome shotgun (WGS) entry which is preliminary data.</text>
</comment>
<keyword evidence="2" id="KW-1185">Reference proteome</keyword>
<dbReference type="EMBL" id="BTPU01000030">
    <property type="protein sequence ID" value="GMQ62817.1"/>
    <property type="molecule type" value="Genomic_DNA"/>
</dbReference>
<dbReference type="Proteomes" id="UP001374599">
    <property type="component" value="Unassembled WGS sequence"/>
</dbReference>